<dbReference type="PROSITE" id="PS00154">
    <property type="entry name" value="ATPASE_E1_E2"/>
    <property type="match status" value="1"/>
</dbReference>
<dbReference type="PRINTS" id="PR00119">
    <property type="entry name" value="CATATPASE"/>
</dbReference>
<dbReference type="InterPro" id="IPR027256">
    <property type="entry name" value="P-typ_ATPase_IB"/>
</dbReference>
<evidence type="ECO:0000256" key="10">
    <source>
        <dbReference type="ARBA" id="ARBA00023136"/>
    </source>
</evidence>
<feature type="transmembrane region" description="Helical" evidence="13">
    <location>
        <begin position="811"/>
        <end position="830"/>
    </location>
</feature>
<dbReference type="InterPro" id="IPR036412">
    <property type="entry name" value="HAD-like_sf"/>
</dbReference>
<dbReference type="Gene3D" id="3.40.1110.10">
    <property type="entry name" value="Calcium-transporting ATPase, cytoplasmic domain N"/>
    <property type="match status" value="1"/>
</dbReference>
<dbReference type="SUPFAM" id="SSF81653">
    <property type="entry name" value="Calcium ATPase, transduction domain A"/>
    <property type="match status" value="1"/>
</dbReference>
<dbReference type="PANTHER" id="PTHR48085">
    <property type="entry name" value="CADMIUM/ZINC-TRANSPORTING ATPASE HMA2-RELATED"/>
    <property type="match status" value="1"/>
</dbReference>
<comment type="similarity">
    <text evidence="2 13">Belongs to the cation transport ATPase (P-type) (TC 3.A.3) family. Type IB subfamily.</text>
</comment>
<dbReference type="SFLD" id="SFLDF00027">
    <property type="entry name" value="p-type_atpase"/>
    <property type="match status" value="1"/>
</dbReference>
<keyword evidence="5 13" id="KW-0479">Metal-binding</keyword>
<dbReference type="CDD" id="cd00371">
    <property type="entry name" value="HMA"/>
    <property type="match status" value="2"/>
</dbReference>
<dbReference type="GO" id="GO:0005886">
    <property type="term" value="C:plasma membrane"/>
    <property type="evidence" value="ECO:0007669"/>
    <property type="project" value="UniProtKB-SubCell"/>
</dbReference>
<organism evidence="15 16">
    <name type="scientific">Butyribacter intestini</name>
    <dbReference type="NCBI Taxonomy" id="1703332"/>
    <lineage>
        <taxon>Bacteria</taxon>
        <taxon>Bacillati</taxon>
        <taxon>Bacillota</taxon>
        <taxon>Clostridia</taxon>
        <taxon>Lachnospirales</taxon>
        <taxon>Lachnospiraceae</taxon>
        <taxon>Butyribacter</taxon>
    </lineage>
</organism>
<dbReference type="InterPro" id="IPR006121">
    <property type="entry name" value="HMA_dom"/>
</dbReference>
<dbReference type="InterPro" id="IPR018303">
    <property type="entry name" value="ATPase_P-typ_P_site"/>
</dbReference>
<dbReference type="InterPro" id="IPR036163">
    <property type="entry name" value="HMA_dom_sf"/>
</dbReference>
<dbReference type="InterPro" id="IPR023299">
    <property type="entry name" value="ATPase_P-typ_cyto_dom_N"/>
</dbReference>
<dbReference type="PROSITE" id="PS01229">
    <property type="entry name" value="COF_2"/>
    <property type="match status" value="1"/>
</dbReference>
<comment type="subcellular location">
    <subcellularLocation>
        <location evidence="13">Cell membrane</location>
    </subcellularLocation>
    <subcellularLocation>
        <location evidence="1">Membrane</location>
        <topology evidence="1">Multi-pass membrane protein</topology>
    </subcellularLocation>
</comment>
<dbReference type="EC" id="7.2.2.21" evidence="11"/>
<reference evidence="15 16" key="1">
    <citation type="submission" date="2015-10" db="EMBL/GenBank/DDBJ databases">
        <title>Butyribacter intestini gen. nov., sp. nov., a butyric acid-producing bacterium of the family Lachnospiraceae isolated from the human faeces.</title>
        <authorList>
            <person name="Zou Y."/>
            <person name="Xue W."/>
            <person name="Luo G."/>
            <person name="Lv M."/>
        </authorList>
    </citation>
    <scope>NUCLEOTIDE SEQUENCE [LARGE SCALE GENOMIC DNA]</scope>
    <source>
        <strain evidence="15 16">TF01-11</strain>
    </source>
</reference>
<evidence type="ECO:0000313" key="16">
    <source>
        <dbReference type="Proteomes" id="UP000050833"/>
    </source>
</evidence>
<dbReference type="NCBIfam" id="TIGR01494">
    <property type="entry name" value="ATPase_P-type"/>
    <property type="match status" value="1"/>
</dbReference>
<feature type="domain" description="HMA" evidence="14">
    <location>
        <begin position="1"/>
        <end position="66"/>
    </location>
</feature>
<keyword evidence="6 13" id="KW-0547">Nucleotide-binding</keyword>
<dbReference type="GO" id="GO:0046872">
    <property type="term" value="F:metal ion binding"/>
    <property type="evidence" value="ECO:0007669"/>
    <property type="project" value="UniProtKB-KW"/>
</dbReference>
<sequence length="859" mass="93698">MRKKYHIEGIDCANCAAKVEKKMNELPDVEVTLTFATSQLMVDAENPDEVLLELRKIADKMEPGTVIEEISKTRKHGGKKKSHHHDDDCCEDDCCREEHEGHEHHHHGEDCCEDDCCRGEHEGHEHHHHHDKDDCCDDDCCCGEHKEHEHHYKHLEGVAKKKYRIEGIDCANCAAKVEKKMNELPDVAVTLTFATSQLLVEAKNPDEVLPKLREIADKMEPGTVIEEYSSEKEKSVEADEDGDDDVKLELIKIVTGAFVFIGGVVCQKYLNAMPAVYIALFVVSYVILGGEVVLKAVKNLFRGKVFDENFLMSIATIGAFATGEYPEAVGVMLFYEIGELFEDIAVGKSRKQIMEAVDMRPEIVRYVDGDNVIELDPEEIEVGDVIEVRPGDRIPLDGVIIKGDSRIDTSAVTGEPVPVGVKEGSEVVSGCVNMSGVIYVKVEKILEESMVSRILEAVENAAASKPKIDRFISKFARVYTPIVVFAALATAVIPSFITGNWHYWIYTALTFLVISCPCALVLSVPLAFFAGIGAGSKKGILFKGGVSLESLAAVKAVVMDKTGTVTEGNFKVAQIVSDGGYTEDRVLAFAGAAESRSTHPIATSIMEEVKNRRLDIPQVADIKEISGKGMEVTLEDGKLLCGNLELLAMNGIEVPEKAKEIYGTEVLLAFEGKYIGYIVINDKIKSDSKQAINDIKRYGLWTAMLTGDSQKNAEMVAKEAGIDACYAKQLPQDKLNNLSKIREEKGTVMFVGDGINDAPVLAGADVGAAMGSGADAAIEAADVVFMNSRLSAIPESIKIARKTKAVAMQNVIGALIIKALVMVLGFVGIASMWMAVFADSGVAMICVLNSVRILFGKKE</sequence>
<evidence type="ECO:0000256" key="11">
    <source>
        <dbReference type="ARBA" id="ARBA00039103"/>
    </source>
</evidence>
<dbReference type="AlphaFoldDB" id="A0AAW3JSP6"/>
<dbReference type="SUPFAM" id="SSF56784">
    <property type="entry name" value="HAD-like"/>
    <property type="match status" value="1"/>
</dbReference>
<name>A0AAW3JSP6_9FIRM</name>
<evidence type="ECO:0000256" key="3">
    <source>
        <dbReference type="ARBA" id="ARBA00022539"/>
    </source>
</evidence>
<dbReference type="EMBL" id="LLKB01000005">
    <property type="protein sequence ID" value="KQC85549.1"/>
    <property type="molecule type" value="Genomic_DNA"/>
</dbReference>
<dbReference type="Pfam" id="PF00702">
    <property type="entry name" value="Hydrolase"/>
    <property type="match status" value="1"/>
</dbReference>
<dbReference type="NCBIfam" id="TIGR01525">
    <property type="entry name" value="ATPase-IB_hvy"/>
    <property type="match status" value="1"/>
</dbReference>
<keyword evidence="9 13" id="KW-1133">Transmembrane helix</keyword>
<evidence type="ECO:0000259" key="14">
    <source>
        <dbReference type="PROSITE" id="PS50846"/>
    </source>
</evidence>
<accession>A0AAW3JSP6</accession>
<dbReference type="SUPFAM" id="SSF81665">
    <property type="entry name" value="Calcium ATPase, transmembrane domain M"/>
    <property type="match status" value="1"/>
</dbReference>
<dbReference type="SUPFAM" id="SSF55008">
    <property type="entry name" value="HMA, heavy metal-associated domain"/>
    <property type="match status" value="2"/>
</dbReference>
<dbReference type="Proteomes" id="UP000050833">
    <property type="component" value="Unassembled WGS sequence"/>
</dbReference>
<keyword evidence="3" id="KW-0104">Cadmium</keyword>
<evidence type="ECO:0000256" key="8">
    <source>
        <dbReference type="ARBA" id="ARBA00022967"/>
    </source>
</evidence>
<feature type="domain" description="HMA" evidence="14">
    <location>
        <begin position="159"/>
        <end position="224"/>
    </location>
</feature>
<dbReference type="SFLD" id="SFLDS00003">
    <property type="entry name" value="Haloacid_Dehalogenase"/>
    <property type="match status" value="1"/>
</dbReference>
<gene>
    <name evidence="15" type="ORF">APZ18_12830</name>
</gene>
<dbReference type="InterPro" id="IPR023298">
    <property type="entry name" value="ATPase_P-typ_TM_dom_sf"/>
</dbReference>
<feature type="transmembrane region" description="Helical" evidence="13">
    <location>
        <begin position="836"/>
        <end position="855"/>
    </location>
</feature>
<dbReference type="InterPro" id="IPR001757">
    <property type="entry name" value="P_typ_ATPase"/>
</dbReference>
<dbReference type="Gene3D" id="3.40.50.1000">
    <property type="entry name" value="HAD superfamily/HAD-like"/>
    <property type="match status" value="1"/>
</dbReference>
<evidence type="ECO:0000313" key="15">
    <source>
        <dbReference type="EMBL" id="KQC85549.1"/>
    </source>
</evidence>
<dbReference type="InterPro" id="IPR044492">
    <property type="entry name" value="P_typ_ATPase_HD_dom"/>
</dbReference>
<dbReference type="InterPro" id="IPR023214">
    <property type="entry name" value="HAD_sf"/>
</dbReference>
<keyword evidence="16" id="KW-1185">Reference proteome</keyword>
<evidence type="ECO:0000256" key="13">
    <source>
        <dbReference type="RuleBase" id="RU362081"/>
    </source>
</evidence>
<proteinExistence type="inferred from homology"/>
<dbReference type="SFLD" id="SFLDG00002">
    <property type="entry name" value="C1.7:_P-type_atpase_like"/>
    <property type="match status" value="1"/>
</dbReference>
<dbReference type="Gene3D" id="2.70.150.10">
    <property type="entry name" value="Calcium-transporting ATPase, cytoplasmic transduction domain A"/>
    <property type="match status" value="1"/>
</dbReference>
<keyword evidence="10 13" id="KW-0472">Membrane</keyword>
<dbReference type="Gene3D" id="3.30.70.100">
    <property type="match status" value="2"/>
</dbReference>
<dbReference type="GO" id="GO:0005524">
    <property type="term" value="F:ATP binding"/>
    <property type="evidence" value="ECO:0007669"/>
    <property type="project" value="UniProtKB-UniRule"/>
</dbReference>
<dbReference type="PRINTS" id="PR00941">
    <property type="entry name" value="CDATPASE"/>
</dbReference>
<keyword evidence="13" id="KW-1003">Cell membrane</keyword>
<dbReference type="GO" id="GO:0008551">
    <property type="term" value="F:P-type cadmium transporter activity"/>
    <property type="evidence" value="ECO:0007669"/>
    <property type="project" value="UniProtKB-EC"/>
</dbReference>
<dbReference type="PANTHER" id="PTHR48085:SF5">
    <property type="entry name" value="CADMIUM_ZINC-TRANSPORTING ATPASE HMA4-RELATED"/>
    <property type="match status" value="1"/>
</dbReference>
<comment type="caution">
    <text evidence="15">The sequence shown here is derived from an EMBL/GenBank/DDBJ whole genome shotgun (WGS) entry which is preliminary data.</text>
</comment>
<dbReference type="InterPro" id="IPR008250">
    <property type="entry name" value="ATPase_P-typ_transduc_dom_A_sf"/>
</dbReference>
<feature type="transmembrane region" description="Helical" evidence="13">
    <location>
        <begin position="276"/>
        <end position="294"/>
    </location>
</feature>
<evidence type="ECO:0000256" key="5">
    <source>
        <dbReference type="ARBA" id="ARBA00022723"/>
    </source>
</evidence>
<dbReference type="InterPro" id="IPR059000">
    <property type="entry name" value="ATPase_P-type_domA"/>
</dbReference>
<evidence type="ECO:0000256" key="2">
    <source>
        <dbReference type="ARBA" id="ARBA00006024"/>
    </source>
</evidence>
<keyword evidence="8" id="KW-1278">Translocase</keyword>
<feature type="transmembrane region" description="Helical" evidence="13">
    <location>
        <begin position="503"/>
        <end position="529"/>
    </location>
</feature>
<dbReference type="InterPro" id="IPR051014">
    <property type="entry name" value="Cation_Transport_ATPase_IB"/>
</dbReference>
<protein>
    <recommendedName>
        <fullName evidence="11">Cd(2+)-exporting ATPase</fullName>
        <ecNumber evidence="11">7.2.2.21</ecNumber>
    </recommendedName>
</protein>
<evidence type="ECO:0000256" key="9">
    <source>
        <dbReference type="ARBA" id="ARBA00022989"/>
    </source>
</evidence>
<evidence type="ECO:0000256" key="7">
    <source>
        <dbReference type="ARBA" id="ARBA00022840"/>
    </source>
</evidence>
<evidence type="ECO:0000256" key="4">
    <source>
        <dbReference type="ARBA" id="ARBA00022692"/>
    </source>
</evidence>
<dbReference type="RefSeq" id="WP_055945511.1">
    <property type="nucleotide sequence ID" value="NZ_JAQDCV010000012.1"/>
</dbReference>
<evidence type="ECO:0000256" key="1">
    <source>
        <dbReference type="ARBA" id="ARBA00004141"/>
    </source>
</evidence>
<dbReference type="GO" id="GO:0016887">
    <property type="term" value="F:ATP hydrolysis activity"/>
    <property type="evidence" value="ECO:0007669"/>
    <property type="project" value="InterPro"/>
</dbReference>
<keyword evidence="4 13" id="KW-0812">Transmembrane</keyword>
<dbReference type="PROSITE" id="PS50846">
    <property type="entry name" value="HMA_2"/>
    <property type="match status" value="2"/>
</dbReference>
<comment type="catalytic activity">
    <reaction evidence="12">
        <text>Cd(2+)(in) + ATP + H2O = Cd(2+)(out) + ADP + phosphate + H(+)</text>
        <dbReference type="Rhea" id="RHEA:12132"/>
        <dbReference type="ChEBI" id="CHEBI:15377"/>
        <dbReference type="ChEBI" id="CHEBI:15378"/>
        <dbReference type="ChEBI" id="CHEBI:30616"/>
        <dbReference type="ChEBI" id="CHEBI:43474"/>
        <dbReference type="ChEBI" id="CHEBI:48775"/>
        <dbReference type="ChEBI" id="CHEBI:456216"/>
        <dbReference type="EC" id="7.2.2.21"/>
    </reaction>
</comment>
<feature type="transmembrane region" description="Helical" evidence="13">
    <location>
        <begin position="475"/>
        <end position="497"/>
    </location>
</feature>
<evidence type="ECO:0000256" key="6">
    <source>
        <dbReference type="ARBA" id="ARBA00022741"/>
    </source>
</evidence>
<keyword evidence="7 13" id="KW-0067">ATP-binding</keyword>
<dbReference type="Pfam" id="PF00403">
    <property type="entry name" value="HMA"/>
    <property type="match status" value="2"/>
</dbReference>
<evidence type="ECO:0000256" key="12">
    <source>
        <dbReference type="ARBA" id="ARBA00049338"/>
    </source>
</evidence>
<dbReference type="Pfam" id="PF00122">
    <property type="entry name" value="E1-E2_ATPase"/>
    <property type="match status" value="1"/>
</dbReference>